<evidence type="ECO:0000256" key="5">
    <source>
        <dbReference type="PROSITE-ProRule" id="PRU01251"/>
    </source>
</evidence>
<dbReference type="PRINTS" id="PR00300">
    <property type="entry name" value="CLPPROTEASEA"/>
</dbReference>
<keyword evidence="10" id="KW-1185">Reference proteome</keyword>
<dbReference type="Gene3D" id="1.10.8.60">
    <property type="match status" value="2"/>
</dbReference>
<dbReference type="InterPro" id="IPR027417">
    <property type="entry name" value="P-loop_NTPase"/>
</dbReference>
<keyword evidence="4 6" id="KW-0143">Chaperone</keyword>
<dbReference type="GO" id="GO:0006508">
    <property type="term" value="P:proteolysis"/>
    <property type="evidence" value="ECO:0007669"/>
    <property type="project" value="UniProtKB-KW"/>
</dbReference>
<dbReference type="InterPro" id="IPR003593">
    <property type="entry name" value="AAA+_ATPase"/>
</dbReference>
<evidence type="ECO:0000313" key="9">
    <source>
        <dbReference type="EMBL" id="GLH70616.1"/>
    </source>
</evidence>
<dbReference type="GO" id="GO:0008233">
    <property type="term" value="F:peptidase activity"/>
    <property type="evidence" value="ECO:0007669"/>
    <property type="project" value="UniProtKB-KW"/>
</dbReference>
<dbReference type="Pfam" id="PF02861">
    <property type="entry name" value="Clp_N"/>
    <property type="match status" value="1"/>
</dbReference>
<reference evidence="9 10" key="1">
    <citation type="journal article" date="2023" name="Antonie Van Leeuwenhoek">
        <title>Mesoterricola silvestris gen. nov., sp. nov., Mesoterricola sediminis sp. nov., Geothrix oryzae sp. nov., Geothrix edaphica sp. nov., Geothrix rubra sp. nov., and Geothrix limicola sp. nov., six novel members of Acidobacteriota isolated from soils.</title>
        <authorList>
            <person name="Itoh H."/>
            <person name="Sugisawa Y."/>
            <person name="Mise K."/>
            <person name="Xu Z."/>
            <person name="Kuniyasu M."/>
            <person name="Ushijima N."/>
            <person name="Kawano K."/>
            <person name="Kobayashi E."/>
            <person name="Shiratori Y."/>
            <person name="Masuda Y."/>
            <person name="Senoo K."/>
        </authorList>
    </citation>
    <scope>NUCLEOTIDE SEQUENCE [LARGE SCALE GENOMIC DNA]</scope>
    <source>
        <strain evidence="9 10">Red803</strain>
    </source>
</reference>
<evidence type="ECO:0000256" key="3">
    <source>
        <dbReference type="ARBA" id="ARBA00022840"/>
    </source>
</evidence>
<dbReference type="InterPro" id="IPR028299">
    <property type="entry name" value="ClpA/B_CS2"/>
</dbReference>
<dbReference type="Pfam" id="PF17871">
    <property type="entry name" value="AAA_lid_9"/>
    <property type="match status" value="1"/>
</dbReference>
<feature type="domain" description="Clp R" evidence="8">
    <location>
        <begin position="8"/>
        <end position="156"/>
    </location>
</feature>
<dbReference type="RefSeq" id="WP_285726011.1">
    <property type="nucleotide sequence ID" value="NZ_BSDD01000004.1"/>
</dbReference>
<dbReference type="InterPro" id="IPR003959">
    <property type="entry name" value="ATPase_AAA_core"/>
</dbReference>
<dbReference type="SMART" id="SM00382">
    <property type="entry name" value="AAA"/>
    <property type="match status" value="2"/>
</dbReference>
<dbReference type="Pfam" id="PF07724">
    <property type="entry name" value="AAA_2"/>
    <property type="match status" value="1"/>
</dbReference>
<keyword evidence="9" id="KW-0378">Hydrolase</keyword>
<dbReference type="CDD" id="cd19499">
    <property type="entry name" value="RecA-like_ClpB_Hsp104-like"/>
    <property type="match status" value="1"/>
</dbReference>
<protein>
    <submittedName>
        <fullName evidence="9">ATP-dependent Clp protease ATP-binding subunit ClpA</fullName>
    </submittedName>
</protein>
<comment type="similarity">
    <text evidence="6">Belongs to the ClpA/ClpB family.</text>
</comment>
<dbReference type="PANTHER" id="PTHR11638:SF111">
    <property type="entry name" value="ATP-DEPENDENT CLP PROTEASE ATP-BINDING SUBUNIT CLPA"/>
    <property type="match status" value="1"/>
</dbReference>
<keyword evidence="2 6" id="KW-0547">Nucleotide-binding</keyword>
<keyword evidence="1 5" id="KW-0677">Repeat</keyword>
<dbReference type="SMART" id="SM01086">
    <property type="entry name" value="ClpB_D2-small"/>
    <property type="match status" value="1"/>
</dbReference>
<name>A0ABQ5Q8D8_9BACT</name>
<dbReference type="InterPro" id="IPR004176">
    <property type="entry name" value="Clp_R_N"/>
</dbReference>
<evidence type="ECO:0000313" key="10">
    <source>
        <dbReference type="Proteomes" id="UP001165089"/>
    </source>
</evidence>
<evidence type="ECO:0000256" key="4">
    <source>
        <dbReference type="ARBA" id="ARBA00023186"/>
    </source>
</evidence>
<evidence type="ECO:0000256" key="2">
    <source>
        <dbReference type="ARBA" id="ARBA00022741"/>
    </source>
</evidence>
<dbReference type="Gene3D" id="1.10.1780.10">
    <property type="entry name" value="Clp, N-terminal domain"/>
    <property type="match status" value="1"/>
</dbReference>
<dbReference type="InterPro" id="IPR041546">
    <property type="entry name" value="ClpA/ClpB_AAA_lid"/>
</dbReference>
<evidence type="ECO:0000256" key="1">
    <source>
        <dbReference type="ARBA" id="ARBA00022737"/>
    </source>
</evidence>
<dbReference type="InterPro" id="IPR018368">
    <property type="entry name" value="ClpA/B_CS1"/>
</dbReference>
<dbReference type="GO" id="GO:0005524">
    <property type="term" value="F:ATP binding"/>
    <property type="evidence" value="ECO:0007669"/>
    <property type="project" value="UniProtKB-KW"/>
</dbReference>
<dbReference type="PROSITE" id="PS00870">
    <property type="entry name" value="CLPAB_1"/>
    <property type="match status" value="1"/>
</dbReference>
<comment type="caution">
    <text evidence="9">The sequence shown here is derived from an EMBL/GenBank/DDBJ whole genome shotgun (WGS) entry which is preliminary data.</text>
</comment>
<dbReference type="Pfam" id="PF10431">
    <property type="entry name" value="ClpB_D2-small"/>
    <property type="match status" value="1"/>
</dbReference>
<dbReference type="InterPro" id="IPR050130">
    <property type="entry name" value="ClpA_ClpB"/>
</dbReference>
<dbReference type="Proteomes" id="UP001165089">
    <property type="component" value="Unassembled WGS sequence"/>
</dbReference>
<dbReference type="CDD" id="cd00009">
    <property type="entry name" value="AAA"/>
    <property type="match status" value="1"/>
</dbReference>
<dbReference type="Gene3D" id="3.40.50.300">
    <property type="entry name" value="P-loop containing nucleotide triphosphate hydrolases"/>
    <property type="match status" value="2"/>
</dbReference>
<dbReference type="PROSITE" id="PS51903">
    <property type="entry name" value="CLP_R"/>
    <property type="match status" value="1"/>
</dbReference>
<dbReference type="PANTHER" id="PTHR11638">
    <property type="entry name" value="ATP-DEPENDENT CLP PROTEASE"/>
    <property type="match status" value="1"/>
</dbReference>
<organism evidence="9 10">
    <name type="scientific">Geothrix rubra</name>
    <dbReference type="NCBI Taxonomy" id="2927977"/>
    <lineage>
        <taxon>Bacteria</taxon>
        <taxon>Pseudomonadati</taxon>
        <taxon>Acidobacteriota</taxon>
        <taxon>Holophagae</taxon>
        <taxon>Holophagales</taxon>
        <taxon>Holophagaceae</taxon>
        <taxon>Geothrix</taxon>
    </lineage>
</organism>
<accession>A0ABQ5Q8D8</accession>
<evidence type="ECO:0000256" key="7">
    <source>
        <dbReference type="SAM" id="MobiDB-lite"/>
    </source>
</evidence>
<evidence type="ECO:0000256" key="6">
    <source>
        <dbReference type="RuleBase" id="RU004432"/>
    </source>
</evidence>
<proteinExistence type="inferred from homology"/>
<dbReference type="PROSITE" id="PS00871">
    <property type="entry name" value="CLPAB_2"/>
    <property type="match status" value="1"/>
</dbReference>
<feature type="region of interest" description="Disordered" evidence="7">
    <location>
        <begin position="150"/>
        <end position="171"/>
    </location>
</feature>
<dbReference type="Pfam" id="PF00004">
    <property type="entry name" value="AAA"/>
    <property type="match status" value="1"/>
</dbReference>
<keyword evidence="9" id="KW-0645">Protease</keyword>
<dbReference type="SUPFAM" id="SSF81923">
    <property type="entry name" value="Double Clp-N motif"/>
    <property type="match status" value="1"/>
</dbReference>
<evidence type="ECO:0000259" key="8">
    <source>
        <dbReference type="PROSITE" id="PS51903"/>
    </source>
</evidence>
<dbReference type="EMBL" id="BSDD01000004">
    <property type="protein sequence ID" value="GLH70616.1"/>
    <property type="molecule type" value="Genomic_DNA"/>
</dbReference>
<sequence length="752" mass="80679">MPEIPSLSPELDPELNRGFQRAFELARARRHEDVALEHLLLALLEEAHAAAALKACGVKLAALRADLEAVLDRAFERVPGSEVVQPHSTLGFVRVVERALMHALSAGQRTVRGGELLPAMLEEPDSPARHLLEQHGVKRLALLKALSHGPAAPRKNAAKQPPAEAEEEDAVAVDPLEAYASDLVARAAAGRLDPLVGREAEITRMAQVLCRRRKNNPLLVGESGVGKTALVEGLARRIHEGKVPETLKDARIFALDLGALLAGSRYRGDFEERLKAVLKALEEQPGAILFVDELHTLVGAGATSGGAMDAANLLKPALASGDLRCIGASTFQDLKGSLDRDRALARRFQVVEVSEPTEAEALAVLQGLKAAYESHHGIKYDDGALEAAVRLAAKHLPERKLPDSALDVLDEAGAAQKLLPRRSRAKRVGPGEIEAVVARMARVPVASVSADDREALANLETALKAQIFGQDPACEAVAGAIKLARSGLRDPLKPMGCFLFAGPTGVGKTELSKQLAKALGIAFLRFDMSEYQEKHAVARLIGAPPGYVGYEEGGLLTDAVRKQPHAVVLLDELEKAHPDLFGILLQVMDHAALTDSHGRSADFRHTVLILTTNVGARELSARQVGFAEAGGRRSATGSIEKAFSPEFRNRLDAILQFAPLGRSEMERVADKHLRDLESQLKEKGVTLACTPAARTWLAQKGFDPAFGARPMARLIERELRRPLAEAILFGPLEKGGTATVDAKDGALCLSFA</sequence>
<dbReference type="InterPro" id="IPR001270">
    <property type="entry name" value="ClpA/B"/>
</dbReference>
<keyword evidence="3 6" id="KW-0067">ATP-binding</keyword>
<dbReference type="InterPro" id="IPR019489">
    <property type="entry name" value="Clp_ATPase_C"/>
</dbReference>
<gene>
    <name evidence="9" type="primary">cl</name>
    <name evidence="9" type="ORF">GETHPA_21490</name>
</gene>
<dbReference type="InterPro" id="IPR036628">
    <property type="entry name" value="Clp_N_dom_sf"/>
</dbReference>
<dbReference type="SUPFAM" id="SSF52540">
    <property type="entry name" value="P-loop containing nucleoside triphosphate hydrolases"/>
    <property type="match status" value="2"/>
</dbReference>